<dbReference type="EMBL" id="CM044701">
    <property type="protein sequence ID" value="KAI5683669.1"/>
    <property type="molecule type" value="Genomic_DNA"/>
</dbReference>
<reference evidence="2" key="1">
    <citation type="journal article" date="2023" name="Nat. Plants">
        <title>Single-cell RNA sequencing provides a high-resolution roadmap for understanding the multicellular compartmentation of specialized metabolism.</title>
        <authorList>
            <person name="Sun S."/>
            <person name="Shen X."/>
            <person name="Li Y."/>
            <person name="Li Y."/>
            <person name="Wang S."/>
            <person name="Li R."/>
            <person name="Zhang H."/>
            <person name="Shen G."/>
            <person name="Guo B."/>
            <person name="Wei J."/>
            <person name="Xu J."/>
            <person name="St-Pierre B."/>
            <person name="Chen S."/>
            <person name="Sun C."/>
        </authorList>
    </citation>
    <scope>NUCLEOTIDE SEQUENCE [LARGE SCALE GENOMIC DNA]</scope>
</reference>
<organism evidence="1 2">
    <name type="scientific">Catharanthus roseus</name>
    <name type="common">Madagascar periwinkle</name>
    <name type="synonym">Vinca rosea</name>
    <dbReference type="NCBI Taxonomy" id="4058"/>
    <lineage>
        <taxon>Eukaryota</taxon>
        <taxon>Viridiplantae</taxon>
        <taxon>Streptophyta</taxon>
        <taxon>Embryophyta</taxon>
        <taxon>Tracheophyta</taxon>
        <taxon>Spermatophyta</taxon>
        <taxon>Magnoliopsida</taxon>
        <taxon>eudicotyledons</taxon>
        <taxon>Gunneridae</taxon>
        <taxon>Pentapetalae</taxon>
        <taxon>asterids</taxon>
        <taxon>lamiids</taxon>
        <taxon>Gentianales</taxon>
        <taxon>Apocynaceae</taxon>
        <taxon>Rauvolfioideae</taxon>
        <taxon>Vinceae</taxon>
        <taxon>Catharanthinae</taxon>
        <taxon>Catharanthus</taxon>
    </lineage>
</organism>
<gene>
    <name evidence="1" type="ORF">M9H77_04897</name>
</gene>
<keyword evidence="2" id="KW-1185">Reference proteome</keyword>
<proteinExistence type="predicted"/>
<evidence type="ECO:0000313" key="2">
    <source>
        <dbReference type="Proteomes" id="UP001060085"/>
    </source>
</evidence>
<name>A0ACC0CFU9_CATRO</name>
<sequence length="259" mass="29600">MESIWEVFKSVTGERLSGRWQNKSYRKLLIIIIFFSFFILFTFITAKIIVPLGSGTESIDENSERFRLFCSVTQHPDSCFNSISSIITTHNPYKETGPDEFFVAYIKLAIDNISSLDSLDQSIISNSEESRTESVLKNCTSSWSESVSLLNKSLAMLGKETTWIFTWLVDHGIPLTFDENRDLMMWLGGSFSKLAKCFIDLSLIKVEVESTALDELTTKVYEATVDVSNIVDIFLKKEAIFRKFHPSPNNYSRVEFKDI</sequence>
<comment type="caution">
    <text evidence="1">The sequence shown here is derived from an EMBL/GenBank/DDBJ whole genome shotgun (WGS) entry which is preliminary data.</text>
</comment>
<evidence type="ECO:0000313" key="1">
    <source>
        <dbReference type="EMBL" id="KAI5683669.1"/>
    </source>
</evidence>
<protein>
    <submittedName>
        <fullName evidence="1">Uncharacterized protein</fullName>
    </submittedName>
</protein>
<dbReference type="Proteomes" id="UP001060085">
    <property type="component" value="Linkage Group LG01"/>
</dbReference>
<accession>A0ACC0CFU9</accession>